<evidence type="ECO:0000256" key="6">
    <source>
        <dbReference type="ARBA" id="ARBA00023242"/>
    </source>
</evidence>
<dbReference type="AlphaFoldDB" id="A0A199V5M2"/>
<dbReference type="GO" id="GO:0005634">
    <property type="term" value="C:nucleus"/>
    <property type="evidence" value="ECO:0007669"/>
    <property type="project" value="UniProtKB-SubCell"/>
</dbReference>
<evidence type="ECO:0000256" key="8">
    <source>
        <dbReference type="ARBA" id="ARBA00076145"/>
    </source>
</evidence>
<dbReference type="GO" id="GO:0003677">
    <property type="term" value="F:DNA binding"/>
    <property type="evidence" value="ECO:0007669"/>
    <property type="project" value="UniProtKB-KW"/>
</dbReference>
<evidence type="ECO:0000256" key="10">
    <source>
        <dbReference type="SAM" id="Phobius"/>
    </source>
</evidence>
<feature type="transmembrane region" description="Helical" evidence="10">
    <location>
        <begin position="172"/>
        <end position="197"/>
    </location>
</feature>
<comment type="caution">
    <text evidence="14">The sequence shown here is derived from an EMBL/GenBank/DDBJ whole genome shotgun (WGS) entry which is preliminary data.</text>
</comment>
<keyword evidence="10" id="KW-0812">Transmembrane</keyword>
<feature type="domain" description="SANT" evidence="12">
    <location>
        <begin position="213"/>
        <end position="255"/>
    </location>
</feature>
<feature type="region of interest" description="Disordered" evidence="9">
    <location>
        <begin position="271"/>
        <end position="302"/>
    </location>
</feature>
<dbReference type="InterPro" id="IPR017930">
    <property type="entry name" value="Myb_dom"/>
</dbReference>
<protein>
    <recommendedName>
        <fullName evidence="7">Transcription factor MYBS1</fullName>
    </recommendedName>
    <alternativeName>
        <fullName evidence="8">Myb-related protein S1</fullName>
    </alternativeName>
</protein>
<evidence type="ECO:0000256" key="9">
    <source>
        <dbReference type="SAM" id="MobiDB-lite"/>
    </source>
</evidence>
<evidence type="ECO:0000256" key="2">
    <source>
        <dbReference type="ARBA" id="ARBA00023015"/>
    </source>
</evidence>
<keyword evidence="3" id="KW-0238">DNA-binding</keyword>
<dbReference type="InterPro" id="IPR009057">
    <property type="entry name" value="Homeodomain-like_sf"/>
</dbReference>
<feature type="domain" description="HTH myb-type" evidence="13">
    <location>
        <begin position="212"/>
        <end position="255"/>
    </location>
</feature>
<dbReference type="PANTHER" id="PTHR44042:SF41">
    <property type="entry name" value="DUPLICATED HOMEODOMAIN-LIKE SUPERFAMILY PROTEIN-RELATED"/>
    <property type="match status" value="1"/>
</dbReference>
<gene>
    <name evidence="14" type="ORF">ACMD2_11715</name>
</gene>
<evidence type="ECO:0000259" key="12">
    <source>
        <dbReference type="PROSITE" id="PS51293"/>
    </source>
</evidence>
<comment type="subcellular location">
    <subcellularLocation>
        <location evidence="1">Nucleus</location>
    </subcellularLocation>
</comment>
<dbReference type="FunFam" id="1.10.10.60:FF:000154">
    <property type="entry name" value="Transcription factor SRM1"/>
    <property type="match status" value="1"/>
</dbReference>
<evidence type="ECO:0000256" key="3">
    <source>
        <dbReference type="ARBA" id="ARBA00023125"/>
    </source>
</evidence>
<keyword evidence="6" id="KW-0539">Nucleus</keyword>
<evidence type="ECO:0000256" key="5">
    <source>
        <dbReference type="ARBA" id="ARBA00023163"/>
    </source>
</evidence>
<dbReference type="FunFam" id="1.10.10.60:FF:000009">
    <property type="entry name" value="transcription factor MYB1R1"/>
    <property type="match status" value="1"/>
</dbReference>
<keyword evidence="10" id="KW-1133">Transmembrane helix</keyword>
<dbReference type="SMART" id="SM00717">
    <property type="entry name" value="SANT"/>
    <property type="match status" value="2"/>
</dbReference>
<keyword evidence="2" id="KW-0805">Transcription regulation</keyword>
<dbReference type="Proteomes" id="UP000092600">
    <property type="component" value="Unassembled WGS sequence"/>
</dbReference>
<name>A0A199V5M2_ANACO</name>
<dbReference type="PROSITE" id="PS51293">
    <property type="entry name" value="SANT"/>
    <property type="match status" value="2"/>
</dbReference>
<evidence type="ECO:0000256" key="7">
    <source>
        <dbReference type="ARBA" id="ARBA00068153"/>
    </source>
</evidence>
<proteinExistence type="predicted"/>
<dbReference type="GO" id="GO:0009739">
    <property type="term" value="P:response to gibberellin"/>
    <property type="evidence" value="ECO:0007669"/>
    <property type="project" value="UniProtKB-ARBA"/>
</dbReference>
<feature type="compositionally biased region" description="Low complexity" evidence="9">
    <location>
        <begin position="287"/>
        <end position="302"/>
    </location>
</feature>
<dbReference type="Pfam" id="PF00249">
    <property type="entry name" value="Myb_DNA-binding"/>
    <property type="match status" value="2"/>
</dbReference>
<keyword evidence="4" id="KW-0010">Activator</keyword>
<dbReference type="SUPFAM" id="SSF46689">
    <property type="entry name" value="Homeodomain-like"/>
    <property type="match status" value="2"/>
</dbReference>
<dbReference type="PANTHER" id="PTHR44042">
    <property type="entry name" value="DUPLICATED HOMEODOMAIN-LIKE SUPERFAMILY PROTEIN-RELATED"/>
    <property type="match status" value="1"/>
</dbReference>
<reference evidence="14 15" key="1">
    <citation type="journal article" date="2016" name="DNA Res.">
        <title>The draft genome of MD-2 pineapple using hybrid error correction of long reads.</title>
        <authorList>
            <person name="Redwan R.M."/>
            <person name="Saidin A."/>
            <person name="Kumar S.V."/>
        </authorList>
    </citation>
    <scope>NUCLEOTIDE SEQUENCE [LARGE SCALE GENOMIC DNA]</scope>
    <source>
        <strain evidence="15">cv. MD2</strain>
        <tissue evidence="14">Leaf</tissue>
    </source>
</reference>
<evidence type="ECO:0000256" key="1">
    <source>
        <dbReference type="ARBA" id="ARBA00004123"/>
    </source>
</evidence>
<keyword evidence="10" id="KW-0472">Membrane</keyword>
<dbReference type="GO" id="GO:0009744">
    <property type="term" value="P:response to sucrose"/>
    <property type="evidence" value="ECO:0007669"/>
    <property type="project" value="UniProtKB-ARBA"/>
</dbReference>
<dbReference type="Gene3D" id="1.10.10.60">
    <property type="entry name" value="Homeodomain-like"/>
    <property type="match status" value="2"/>
</dbReference>
<accession>A0A199V5M2</accession>
<dbReference type="InterPro" id="IPR006447">
    <property type="entry name" value="Myb_dom_plants"/>
</dbReference>
<evidence type="ECO:0000313" key="15">
    <source>
        <dbReference type="Proteomes" id="UP000092600"/>
    </source>
</evidence>
<dbReference type="CDD" id="cd00167">
    <property type="entry name" value="SANT"/>
    <property type="match status" value="2"/>
</dbReference>
<dbReference type="STRING" id="4615.A0A199V5M2"/>
<sequence length="365" mass="41194">MMKESWMEVLPPTPPHLASRFLSQSRGGGGGGAWTQEENKAFEEALARLDRDDPDRWARVAAAIPGKTEGDVIAHYRQLESDVSFIEAGLVPFPRYAHGPSSAFTLDWDDDACCRLDGLTDAYCVAAKRSAGRGPDQERKKGVPWTEKEHKYVHYVLFYYYYYYYFEEPFSSLLFSSLLFSPLLQAFSFFFFFFFFFKSLPPPPKKNKQTKDRLFLMGLKKYGRGDWRNISRNFVTSRTSTQVASHAQKYFIRLNSGGKDKRRSSIHDITTVNLPDDDRPPSPSQPPVVTTMSSSPAPSSTAISDQISMIVDSKRHNEAATSVLNSSVHSNPFVPSTTFGIDPYGLKLESQDLPRGILNDSFVGW</sequence>
<evidence type="ECO:0000313" key="14">
    <source>
        <dbReference type="EMBL" id="OAY72364.1"/>
    </source>
</evidence>
<evidence type="ECO:0000256" key="4">
    <source>
        <dbReference type="ARBA" id="ARBA00023159"/>
    </source>
</evidence>
<feature type="domain" description="Myb-like" evidence="11">
    <location>
        <begin position="32"/>
        <end position="80"/>
    </location>
</feature>
<dbReference type="GO" id="GO:0003700">
    <property type="term" value="F:DNA-binding transcription factor activity"/>
    <property type="evidence" value="ECO:0007669"/>
    <property type="project" value="UniProtKB-ARBA"/>
</dbReference>
<dbReference type="NCBIfam" id="TIGR01557">
    <property type="entry name" value="myb_SHAQKYF"/>
    <property type="match status" value="1"/>
</dbReference>
<dbReference type="PROSITE" id="PS50090">
    <property type="entry name" value="MYB_LIKE"/>
    <property type="match status" value="1"/>
</dbReference>
<dbReference type="PROSITE" id="PS51294">
    <property type="entry name" value="HTH_MYB"/>
    <property type="match status" value="1"/>
</dbReference>
<keyword evidence="5" id="KW-0804">Transcription</keyword>
<feature type="domain" description="SANT" evidence="12">
    <location>
        <begin position="29"/>
        <end position="84"/>
    </location>
</feature>
<evidence type="ECO:0000259" key="13">
    <source>
        <dbReference type="PROSITE" id="PS51294"/>
    </source>
</evidence>
<dbReference type="InterPro" id="IPR001005">
    <property type="entry name" value="SANT/Myb"/>
</dbReference>
<organism evidence="14 15">
    <name type="scientific">Ananas comosus</name>
    <name type="common">Pineapple</name>
    <name type="synonym">Ananas ananas</name>
    <dbReference type="NCBI Taxonomy" id="4615"/>
    <lineage>
        <taxon>Eukaryota</taxon>
        <taxon>Viridiplantae</taxon>
        <taxon>Streptophyta</taxon>
        <taxon>Embryophyta</taxon>
        <taxon>Tracheophyta</taxon>
        <taxon>Spermatophyta</taxon>
        <taxon>Magnoliopsida</taxon>
        <taxon>Liliopsida</taxon>
        <taxon>Poales</taxon>
        <taxon>Bromeliaceae</taxon>
        <taxon>Bromelioideae</taxon>
        <taxon>Ananas</taxon>
    </lineage>
</organism>
<evidence type="ECO:0000259" key="11">
    <source>
        <dbReference type="PROSITE" id="PS50090"/>
    </source>
</evidence>
<dbReference type="EMBL" id="LSRQ01003132">
    <property type="protein sequence ID" value="OAY72364.1"/>
    <property type="molecule type" value="Genomic_DNA"/>
</dbReference>
<dbReference type="InterPro" id="IPR017884">
    <property type="entry name" value="SANT_dom"/>
</dbReference>